<dbReference type="OrthoDB" id="1144359at2"/>
<name>A0A370QAE6_9FLAO</name>
<accession>A0A370QAE6</accession>
<gene>
    <name evidence="1" type="ORF">C8D94_103135</name>
</gene>
<keyword evidence="2" id="KW-1185">Reference proteome</keyword>
<dbReference type="RefSeq" id="WP_115123744.1">
    <property type="nucleotide sequence ID" value="NZ_QRAO01000003.1"/>
</dbReference>
<sequence length="127" mass="14722">MKTLSPRKTISLKFATLYIYENYAVSSINEGVVFDTQELEQFQEVFAIYFPNKPFGLIADRENDYTVNPVCYAANNEIKNLVGMAVLCYTEANYETAKFTKPFFNKPLEGFFSFEECITWIKHLLPQ</sequence>
<comment type="caution">
    <text evidence="1">The sequence shown here is derived from an EMBL/GenBank/DDBJ whole genome shotgun (WGS) entry which is preliminary data.</text>
</comment>
<evidence type="ECO:0008006" key="3">
    <source>
        <dbReference type="Google" id="ProtNLM"/>
    </source>
</evidence>
<proteinExistence type="predicted"/>
<dbReference type="AlphaFoldDB" id="A0A370QAE6"/>
<organism evidence="1 2">
    <name type="scientific">Marinirhabdus gelatinilytica</name>
    <dbReference type="NCBI Taxonomy" id="1703343"/>
    <lineage>
        <taxon>Bacteria</taxon>
        <taxon>Pseudomonadati</taxon>
        <taxon>Bacteroidota</taxon>
        <taxon>Flavobacteriia</taxon>
        <taxon>Flavobacteriales</taxon>
        <taxon>Flavobacteriaceae</taxon>
    </lineage>
</organism>
<dbReference type="Proteomes" id="UP000255317">
    <property type="component" value="Unassembled WGS sequence"/>
</dbReference>
<evidence type="ECO:0000313" key="1">
    <source>
        <dbReference type="EMBL" id="RDK85312.1"/>
    </source>
</evidence>
<reference evidence="1 2" key="1">
    <citation type="submission" date="2018-07" db="EMBL/GenBank/DDBJ databases">
        <title>Genomic Encyclopedia of Type Strains, Phase IV (KMG-IV): sequencing the most valuable type-strain genomes for metagenomic binning, comparative biology and taxonomic classification.</title>
        <authorList>
            <person name="Goeker M."/>
        </authorList>
    </citation>
    <scope>NUCLEOTIDE SEQUENCE [LARGE SCALE GENOMIC DNA]</scope>
    <source>
        <strain evidence="1 2">DSM 101478</strain>
    </source>
</reference>
<dbReference type="EMBL" id="QRAO01000003">
    <property type="protein sequence ID" value="RDK85312.1"/>
    <property type="molecule type" value="Genomic_DNA"/>
</dbReference>
<evidence type="ECO:0000313" key="2">
    <source>
        <dbReference type="Proteomes" id="UP000255317"/>
    </source>
</evidence>
<protein>
    <recommendedName>
        <fullName evidence="3">SpoIIAA-like protein</fullName>
    </recommendedName>
</protein>